<evidence type="ECO:0000259" key="2">
    <source>
        <dbReference type="Pfam" id="PF01909"/>
    </source>
</evidence>
<accession>A0ABW4ZZ56</accession>
<organism evidence="4 5">
    <name type="scientific">Tumebacillus lipolyticus</name>
    <dbReference type="NCBI Taxonomy" id="1280370"/>
    <lineage>
        <taxon>Bacteria</taxon>
        <taxon>Bacillati</taxon>
        <taxon>Bacillota</taxon>
        <taxon>Bacilli</taxon>
        <taxon>Bacillales</taxon>
        <taxon>Alicyclobacillaceae</taxon>
        <taxon>Tumebacillus</taxon>
    </lineage>
</organism>
<keyword evidence="4" id="KW-0548">Nucleotidyltransferase</keyword>
<feature type="domain" description="Adenylyltransferase AadA C-terminal" evidence="3">
    <location>
        <begin position="182"/>
        <end position="242"/>
    </location>
</feature>
<dbReference type="InterPro" id="IPR002934">
    <property type="entry name" value="Polymerase_NTP_transf_dom"/>
</dbReference>
<dbReference type="InterPro" id="IPR025184">
    <property type="entry name" value="AadA_C"/>
</dbReference>
<feature type="domain" description="Polymerase nucleotidyl transferase" evidence="2">
    <location>
        <begin position="27"/>
        <end position="69"/>
    </location>
</feature>
<dbReference type="Pfam" id="PF13427">
    <property type="entry name" value="AadA_C"/>
    <property type="match status" value="1"/>
</dbReference>
<dbReference type="RefSeq" id="WP_386047897.1">
    <property type="nucleotide sequence ID" value="NZ_JBHUIO010000009.1"/>
</dbReference>
<comment type="caution">
    <text evidence="4">The sequence shown here is derived from an EMBL/GenBank/DDBJ whole genome shotgun (WGS) entry which is preliminary data.</text>
</comment>
<evidence type="ECO:0000313" key="5">
    <source>
        <dbReference type="Proteomes" id="UP001597343"/>
    </source>
</evidence>
<name>A0ABW4ZZ56_9BACL</name>
<evidence type="ECO:0000259" key="3">
    <source>
        <dbReference type="Pfam" id="PF13427"/>
    </source>
</evidence>
<dbReference type="Pfam" id="PF01909">
    <property type="entry name" value="NTP_transf_2"/>
    <property type="match status" value="1"/>
</dbReference>
<dbReference type="SUPFAM" id="SSF81301">
    <property type="entry name" value="Nucleotidyltransferase"/>
    <property type="match status" value="1"/>
</dbReference>
<evidence type="ECO:0000256" key="1">
    <source>
        <dbReference type="ARBA" id="ARBA00022679"/>
    </source>
</evidence>
<proteinExistence type="predicted"/>
<dbReference type="EMBL" id="JBHUIO010000009">
    <property type="protein sequence ID" value="MFD2171247.1"/>
    <property type="molecule type" value="Genomic_DNA"/>
</dbReference>
<evidence type="ECO:0000313" key="4">
    <source>
        <dbReference type="EMBL" id="MFD2171247.1"/>
    </source>
</evidence>
<protein>
    <submittedName>
        <fullName evidence="4">Aminoglycoside adenylyltransferase domain-containing protein</fullName>
    </submittedName>
</protein>
<reference evidence="5" key="1">
    <citation type="journal article" date="2019" name="Int. J. Syst. Evol. Microbiol.">
        <title>The Global Catalogue of Microorganisms (GCM) 10K type strain sequencing project: providing services to taxonomists for standard genome sequencing and annotation.</title>
        <authorList>
            <consortium name="The Broad Institute Genomics Platform"/>
            <consortium name="The Broad Institute Genome Sequencing Center for Infectious Disease"/>
            <person name="Wu L."/>
            <person name="Ma J."/>
        </authorList>
    </citation>
    <scope>NUCLEOTIDE SEQUENCE [LARGE SCALE GENOMIC DNA]</scope>
    <source>
        <strain evidence="5">CGMCC 1.13574</strain>
    </source>
</reference>
<dbReference type="Proteomes" id="UP001597343">
    <property type="component" value="Unassembled WGS sequence"/>
</dbReference>
<dbReference type="GO" id="GO:0016779">
    <property type="term" value="F:nucleotidyltransferase activity"/>
    <property type="evidence" value="ECO:0007669"/>
    <property type="project" value="UniProtKB-KW"/>
</dbReference>
<sequence length="279" mass="32121">MTQRIPSNLQPLLDTYGQLLARTSFADDVHGIYLIGSLSLGAYEEQTSDIDFLTVLTRELNEEERGELAELHTSLHAQHHLAAKMDGMYVCLSDLGRQNEEMRPYCYAHEGVFHSAGYWDINNVTWWLLKHRAINITGPESATLPFQVTEEDLLATMSYNLNGYWSRRIREMEQLDLDAVPERLMRMETADAVLTLCRITYTLREREVISKLAALHDALRSAEPRWHPLLRETQFIRERSAERVPERSEFASTKEYATVACDFIRSIIDADQRAEEGGR</sequence>
<keyword evidence="5" id="KW-1185">Reference proteome</keyword>
<gene>
    <name evidence="4" type="ORF">ACFSOY_14860</name>
</gene>
<dbReference type="InterPro" id="IPR043519">
    <property type="entry name" value="NT_sf"/>
</dbReference>
<keyword evidence="1" id="KW-0808">Transferase</keyword>